<reference evidence="3" key="1">
    <citation type="submission" date="2021-01" db="EMBL/GenBank/DDBJ databases">
        <authorList>
            <consortium name="Genoscope - CEA"/>
            <person name="William W."/>
        </authorList>
    </citation>
    <scope>NUCLEOTIDE SEQUENCE</scope>
</reference>
<keyword evidence="1" id="KW-0547">Nucleotide-binding</keyword>
<evidence type="ECO:0000313" key="4">
    <source>
        <dbReference type="Proteomes" id="UP000688137"/>
    </source>
</evidence>
<dbReference type="EMBL" id="CAJJDM010000025">
    <property type="protein sequence ID" value="CAD8057622.1"/>
    <property type="molecule type" value="Genomic_DNA"/>
</dbReference>
<dbReference type="NCBIfam" id="TIGR00231">
    <property type="entry name" value="small_GTP"/>
    <property type="match status" value="1"/>
</dbReference>
<dbReference type="InterPro" id="IPR005225">
    <property type="entry name" value="Small_GTP-bd"/>
</dbReference>
<accession>A0A8S1KWB0</accession>
<dbReference type="Proteomes" id="UP000688137">
    <property type="component" value="Unassembled WGS sequence"/>
</dbReference>
<dbReference type="PROSITE" id="PS51419">
    <property type="entry name" value="RAB"/>
    <property type="match status" value="1"/>
</dbReference>
<dbReference type="SMART" id="SM00173">
    <property type="entry name" value="RAS"/>
    <property type="match status" value="1"/>
</dbReference>
<dbReference type="Pfam" id="PF00071">
    <property type="entry name" value="Ras"/>
    <property type="match status" value="1"/>
</dbReference>
<dbReference type="SMART" id="SM00175">
    <property type="entry name" value="RAB"/>
    <property type="match status" value="1"/>
</dbReference>
<evidence type="ECO:0000256" key="1">
    <source>
        <dbReference type="ARBA" id="ARBA00022741"/>
    </source>
</evidence>
<dbReference type="PROSITE" id="PS51421">
    <property type="entry name" value="RAS"/>
    <property type="match status" value="1"/>
</dbReference>
<dbReference type="FunFam" id="3.40.50.300:FF:001808">
    <property type="entry name" value="Rab GTPase"/>
    <property type="match status" value="1"/>
</dbReference>
<gene>
    <name evidence="3" type="ORF">PPRIM_AZ9-3.1.T0260136</name>
</gene>
<dbReference type="InterPro" id="IPR050227">
    <property type="entry name" value="Rab"/>
</dbReference>
<keyword evidence="4" id="KW-1185">Reference proteome</keyword>
<dbReference type="SMART" id="SM00176">
    <property type="entry name" value="RAN"/>
    <property type="match status" value="1"/>
</dbReference>
<keyword evidence="2" id="KW-0342">GTP-binding</keyword>
<sequence length="205" mass="23643">MNKNSNTYDTLIKVVIVGNCNVGKSCILMRYSENYFTSQYYNTIGVDFKTRVIKIGNQEVKLQIWDTAGQERFKALTNNYYRDAHGVVIVYDVTERSTFDAVDSWIEDIDKYGRKSVQKLIVGNKADIPNKRKISIQEGQEKAKSYNAQFLETSAKTSENVDKLFISICEQVMNMKQQQPYNQNNNLTKQQQNQSQNRNNSRGCC</sequence>
<dbReference type="InterPro" id="IPR001806">
    <property type="entry name" value="Small_GTPase"/>
</dbReference>
<dbReference type="GO" id="GO:0005525">
    <property type="term" value="F:GTP binding"/>
    <property type="evidence" value="ECO:0007669"/>
    <property type="project" value="UniProtKB-KW"/>
</dbReference>
<dbReference type="AlphaFoldDB" id="A0A8S1KWB0"/>
<dbReference type="PANTHER" id="PTHR47977">
    <property type="entry name" value="RAS-RELATED PROTEIN RAB"/>
    <property type="match status" value="1"/>
</dbReference>
<comment type="caution">
    <text evidence="3">The sequence shown here is derived from an EMBL/GenBank/DDBJ whole genome shotgun (WGS) entry which is preliminary data.</text>
</comment>
<dbReference type="SMART" id="SM00174">
    <property type="entry name" value="RHO"/>
    <property type="match status" value="1"/>
</dbReference>
<proteinExistence type="predicted"/>
<dbReference type="CDD" id="cd00154">
    <property type="entry name" value="Rab"/>
    <property type="match status" value="1"/>
</dbReference>
<dbReference type="OMA" id="MANMAPN"/>
<name>A0A8S1KWB0_PARPR</name>
<dbReference type="PROSITE" id="PS51420">
    <property type="entry name" value="RHO"/>
    <property type="match status" value="1"/>
</dbReference>
<protein>
    <submittedName>
        <fullName evidence="3">Uncharacterized protein</fullName>
    </submittedName>
</protein>
<evidence type="ECO:0000256" key="2">
    <source>
        <dbReference type="ARBA" id="ARBA00023134"/>
    </source>
</evidence>
<evidence type="ECO:0000313" key="3">
    <source>
        <dbReference type="EMBL" id="CAD8057622.1"/>
    </source>
</evidence>
<organism evidence="3 4">
    <name type="scientific">Paramecium primaurelia</name>
    <dbReference type="NCBI Taxonomy" id="5886"/>
    <lineage>
        <taxon>Eukaryota</taxon>
        <taxon>Sar</taxon>
        <taxon>Alveolata</taxon>
        <taxon>Ciliophora</taxon>
        <taxon>Intramacronucleata</taxon>
        <taxon>Oligohymenophorea</taxon>
        <taxon>Peniculida</taxon>
        <taxon>Parameciidae</taxon>
        <taxon>Paramecium</taxon>
    </lineage>
</organism>
<dbReference type="GO" id="GO:0003924">
    <property type="term" value="F:GTPase activity"/>
    <property type="evidence" value="ECO:0007669"/>
    <property type="project" value="InterPro"/>
</dbReference>